<dbReference type="PANTHER" id="PTHR15237">
    <property type="entry name" value="DNA REPAIR PROTEIN RAD9"/>
    <property type="match status" value="1"/>
</dbReference>
<feature type="compositionally biased region" description="Low complexity" evidence="1">
    <location>
        <begin position="518"/>
        <end position="529"/>
    </location>
</feature>
<evidence type="ECO:0000313" key="2">
    <source>
        <dbReference type="EMBL" id="KAG5192691.1"/>
    </source>
</evidence>
<dbReference type="GO" id="GO:0000076">
    <property type="term" value="P:DNA replication checkpoint signaling"/>
    <property type="evidence" value="ECO:0007669"/>
    <property type="project" value="TreeGrafter"/>
</dbReference>
<feature type="compositionally biased region" description="Low complexity" evidence="1">
    <location>
        <begin position="408"/>
        <end position="417"/>
    </location>
</feature>
<dbReference type="GO" id="GO:0030896">
    <property type="term" value="C:checkpoint clamp complex"/>
    <property type="evidence" value="ECO:0007669"/>
    <property type="project" value="InterPro"/>
</dbReference>
<feature type="compositionally biased region" description="Low complexity" evidence="1">
    <location>
        <begin position="489"/>
        <end position="506"/>
    </location>
</feature>
<dbReference type="InterPro" id="IPR046938">
    <property type="entry name" value="DNA_clamp_sf"/>
</dbReference>
<reference evidence="2" key="1">
    <citation type="submission" date="2021-02" db="EMBL/GenBank/DDBJ databases">
        <title>First Annotated Genome of the Yellow-green Alga Tribonema minus.</title>
        <authorList>
            <person name="Mahan K.M."/>
        </authorList>
    </citation>
    <scope>NUCLEOTIDE SEQUENCE</scope>
    <source>
        <strain evidence="2">UTEX B ZZ1240</strain>
    </source>
</reference>
<name>A0A835ZGY8_9STRA</name>
<dbReference type="Gene3D" id="3.70.10.10">
    <property type="match status" value="1"/>
</dbReference>
<dbReference type="AlphaFoldDB" id="A0A835ZGY8"/>
<dbReference type="OrthoDB" id="60092at2759"/>
<dbReference type="GO" id="GO:0071479">
    <property type="term" value="P:cellular response to ionizing radiation"/>
    <property type="evidence" value="ECO:0007669"/>
    <property type="project" value="TreeGrafter"/>
</dbReference>
<keyword evidence="3" id="KW-1185">Reference proteome</keyword>
<dbReference type="InterPro" id="IPR007268">
    <property type="entry name" value="Rad9/Ddc1"/>
</dbReference>
<feature type="compositionally biased region" description="Acidic residues" evidence="1">
    <location>
        <begin position="342"/>
        <end position="370"/>
    </location>
</feature>
<sequence>MSQQSGNDGLEARRRLEVGIPAANLKTFAQAIQFLGRVGKELQLEGTTDKLILRTINDAKSAYAAIFFNSGFFDFFRSGAEVDDAGDVQSVTCKVLLKAVHNLFRSLRKLHRLTIAVEEADEFHVEPRLIFQMHCEYGIKKEHRLSMQDCHSLYAHFDEAGTTSLVAAPKKLLSLLNPFDNSAEVVATVKEDNLALKSKHPDAGTRRAVISTQMKCASTEFDAYAFRGGGDAAAAAEAAMNGTGGEQQPSELEFSLKEPKALLAFCEATDLEVTVHMADGGQPMRLAGGSNAFSVDLILATTAVRGAAALAANTDDTITPVFQTFEEPAANGKRRMPRGWNDEDEEQDNREGEGEGGGEGEGEGEGEGDWEGGGPDLTPAQVLPPVPRVLSSRREDETYVDQPLGPPASSANSAQQHGSGGGGSGGGWEGGGQGSGALPSASALRGDWRSPMDMRRVTAGAVRSAGASASAADSSLHLNGEDISPLPAPRQQQQQQQQIRQRPAAEQEGDVLGDMQLSAGGSQPAAAAQTYLCSPPPMPEDSQETTHGVDASGGIADAEAAAAAAAAEVMAGAGAGRKDSQQEDSYMEQDSVPFTSLASKRCNRHYAETVWEGTAPDAHSDEDNIRDANGTDDLEYDEEAETEVVHAAEAATHQAPTPAVSRGGTWINSTGSRGAVASPWSGVKTGMTAVEESPLVDKSAELVGSELRPGRKRTRR</sequence>
<accession>A0A835ZGY8</accession>
<feature type="region of interest" description="Disordered" evidence="1">
    <location>
        <begin position="648"/>
        <end position="680"/>
    </location>
</feature>
<dbReference type="GO" id="GO:0006281">
    <property type="term" value="P:DNA repair"/>
    <property type="evidence" value="ECO:0007669"/>
    <property type="project" value="TreeGrafter"/>
</dbReference>
<organism evidence="2 3">
    <name type="scientific">Tribonema minus</name>
    <dbReference type="NCBI Taxonomy" id="303371"/>
    <lineage>
        <taxon>Eukaryota</taxon>
        <taxon>Sar</taxon>
        <taxon>Stramenopiles</taxon>
        <taxon>Ochrophyta</taxon>
        <taxon>PX clade</taxon>
        <taxon>Xanthophyceae</taxon>
        <taxon>Tribonematales</taxon>
        <taxon>Tribonemataceae</taxon>
        <taxon>Tribonema</taxon>
    </lineage>
</organism>
<dbReference type="PANTHER" id="PTHR15237:SF0">
    <property type="entry name" value="CELL CYCLE CHECKPOINT CONTROL PROTEIN"/>
    <property type="match status" value="1"/>
</dbReference>
<feature type="region of interest" description="Disordered" evidence="1">
    <location>
        <begin position="613"/>
        <end position="632"/>
    </location>
</feature>
<feature type="region of interest" description="Disordered" evidence="1">
    <location>
        <begin position="695"/>
        <end position="716"/>
    </location>
</feature>
<dbReference type="GO" id="GO:0031573">
    <property type="term" value="P:mitotic intra-S DNA damage checkpoint signaling"/>
    <property type="evidence" value="ECO:0007669"/>
    <property type="project" value="TreeGrafter"/>
</dbReference>
<dbReference type="SUPFAM" id="SSF55979">
    <property type="entry name" value="DNA clamp"/>
    <property type="match status" value="1"/>
</dbReference>
<evidence type="ECO:0000256" key="1">
    <source>
        <dbReference type="SAM" id="MobiDB-lite"/>
    </source>
</evidence>
<gene>
    <name evidence="2" type="ORF">JKP88DRAFT_261709</name>
</gene>
<feature type="compositionally biased region" description="Low complexity" evidence="1">
    <location>
        <begin position="459"/>
        <end position="475"/>
    </location>
</feature>
<feature type="compositionally biased region" description="Basic and acidic residues" evidence="1">
    <location>
        <begin position="446"/>
        <end position="456"/>
    </location>
</feature>
<feature type="compositionally biased region" description="Gly residues" evidence="1">
    <location>
        <begin position="418"/>
        <end position="435"/>
    </location>
</feature>
<proteinExistence type="predicted"/>
<dbReference type="Pfam" id="PF04139">
    <property type="entry name" value="Rad9"/>
    <property type="match status" value="1"/>
</dbReference>
<evidence type="ECO:0000313" key="3">
    <source>
        <dbReference type="Proteomes" id="UP000664859"/>
    </source>
</evidence>
<feature type="region of interest" description="Disordered" evidence="1">
    <location>
        <begin position="571"/>
        <end position="592"/>
    </location>
</feature>
<protein>
    <submittedName>
        <fullName evidence="2">Rad9-domain-containing protein</fullName>
    </submittedName>
</protein>
<feature type="region of interest" description="Disordered" evidence="1">
    <location>
        <begin position="324"/>
        <end position="551"/>
    </location>
</feature>
<dbReference type="EMBL" id="JAFCMP010000002">
    <property type="protein sequence ID" value="KAG5192691.1"/>
    <property type="molecule type" value="Genomic_DNA"/>
</dbReference>
<dbReference type="Proteomes" id="UP000664859">
    <property type="component" value="Unassembled WGS sequence"/>
</dbReference>
<comment type="caution">
    <text evidence="2">The sequence shown here is derived from an EMBL/GenBank/DDBJ whole genome shotgun (WGS) entry which is preliminary data.</text>
</comment>